<dbReference type="NCBIfam" id="TIGR00192">
    <property type="entry name" value="urease_beta"/>
    <property type="match status" value="1"/>
</dbReference>
<dbReference type="PANTHER" id="PTHR33569:SF1">
    <property type="entry name" value="UREASE"/>
    <property type="match status" value="1"/>
</dbReference>
<evidence type="ECO:0000256" key="3">
    <source>
        <dbReference type="HAMAP-Rule" id="MF_01954"/>
    </source>
</evidence>
<feature type="compositionally biased region" description="Low complexity" evidence="4">
    <location>
        <begin position="109"/>
        <end position="126"/>
    </location>
</feature>
<accession>A0ABX9Y931</accession>
<dbReference type="Proteomes" id="UP000274694">
    <property type="component" value="Unassembled WGS sequence"/>
</dbReference>
<dbReference type="InterPro" id="IPR002019">
    <property type="entry name" value="Urease_beta-like"/>
</dbReference>
<gene>
    <name evidence="3" type="primary">ureB</name>
    <name evidence="5" type="ORF">DLJ60_03930</name>
</gene>
<evidence type="ECO:0000313" key="6">
    <source>
        <dbReference type="Proteomes" id="UP000274694"/>
    </source>
</evidence>
<dbReference type="PANTHER" id="PTHR33569">
    <property type="entry name" value="UREASE"/>
    <property type="match status" value="1"/>
</dbReference>
<name>A0ABX9Y931_MICCH</name>
<protein>
    <recommendedName>
        <fullName evidence="3">Urease subunit beta</fullName>
        <ecNumber evidence="3">3.5.1.5</ecNumber>
    </recommendedName>
    <alternativeName>
        <fullName evidence="3">Urea amidohydrolase subunit beta</fullName>
    </alternativeName>
</protein>
<dbReference type="HAMAP" id="MF_01954">
    <property type="entry name" value="Urease_beta"/>
    <property type="match status" value="1"/>
</dbReference>
<dbReference type="EC" id="3.5.1.5" evidence="3"/>
<comment type="pathway">
    <text evidence="3">Nitrogen metabolism; urea degradation; CO(2) and NH(3) from urea (urease route): step 1/1.</text>
</comment>
<dbReference type="NCBIfam" id="NF009682">
    <property type="entry name" value="PRK13203.1"/>
    <property type="match status" value="1"/>
</dbReference>
<dbReference type="InterPro" id="IPR050069">
    <property type="entry name" value="Urease_subunit"/>
</dbReference>
<evidence type="ECO:0000256" key="4">
    <source>
        <dbReference type="SAM" id="MobiDB-lite"/>
    </source>
</evidence>
<keyword evidence="3" id="KW-0963">Cytoplasm</keyword>
<keyword evidence="6" id="KW-1185">Reference proteome</keyword>
<keyword evidence="1 3" id="KW-0378">Hydrolase</keyword>
<dbReference type="SUPFAM" id="SSF51278">
    <property type="entry name" value="Urease, beta-subunit"/>
    <property type="match status" value="1"/>
</dbReference>
<dbReference type="EMBL" id="QGTA01000107">
    <property type="protein sequence ID" value="RQW96785.1"/>
    <property type="molecule type" value="Genomic_DNA"/>
</dbReference>
<dbReference type="CDD" id="cd00407">
    <property type="entry name" value="Urease_beta"/>
    <property type="match status" value="1"/>
</dbReference>
<reference evidence="5 6" key="1">
    <citation type="submission" date="2018-05" db="EMBL/GenBank/DDBJ databases">
        <title>Micromonospora from Atacama Desert.</title>
        <authorList>
            <person name="Carro L."/>
            <person name="Goodfellow M."/>
            <person name="Klenk H.-P."/>
        </authorList>
    </citation>
    <scope>NUCLEOTIDE SEQUENCE [LARGE SCALE GENOMIC DNA]</scope>
    <source>
        <strain evidence="5 6">LB41</strain>
    </source>
</reference>
<dbReference type="InterPro" id="IPR036461">
    <property type="entry name" value="Urease_betasu_sf"/>
</dbReference>
<proteinExistence type="inferred from homology"/>
<evidence type="ECO:0000256" key="1">
    <source>
        <dbReference type="ARBA" id="ARBA00022801"/>
    </source>
</evidence>
<comment type="subunit">
    <text evidence="3">Heterotrimer of UreA (gamma), UreB (beta) and UreC (alpha) subunits. Three heterotrimers associate to form the active enzyme.</text>
</comment>
<evidence type="ECO:0000313" key="5">
    <source>
        <dbReference type="EMBL" id="RQW96785.1"/>
    </source>
</evidence>
<comment type="catalytic activity">
    <reaction evidence="2 3">
        <text>urea + 2 H2O + H(+) = hydrogencarbonate + 2 NH4(+)</text>
        <dbReference type="Rhea" id="RHEA:20557"/>
        <dbReference type="ChEBI" id="CHEBI:15377"/>
        <dbReference type="ChEBI" id="CHEBI:15378"/>
        <dbReference type="ChEBI" id="CHEBI:16199"/>
        <dbReference type="ChEBI" id="CHEBI:17544"/>
        <dbReference type="ChEBI" id="CHEBI:28938"/>
        <dbReference type="EC" id="3.5.1.5"/>
    </reaction>
</comment>
<organism evidence="5 6">
    <name type="scientific">Micromonospora chalcea</name>
    <dbReference type="NCBI Taxonomy" id="1874"/>
    <lineage>
        <taxon>Bacteria</taxon>
        <taxon>Bacillati</taxon>
        <taxon>Actinomycetota</taxon>
        <taxon>Actinomycetes</taxon>
        <taxon>Micromonosporales</taxon>
        <taxon>Micromonosporaceae</taxon>
        <taxon>Micromonospora</taxon>
    </lineage>
</organism>
<dbReference type="Gene3D" id="2.10.150.10">
    <property type="entry name" value="Urease, beta subunit"/>
    <property type="match status" value="1"/>
</dbReference>
<comment type="similarity">
    <text evidence="3">Belongs to the urease beta subunit family.</text>
</comment>
<feature type="region of interest" description="Disordered" evidence="4">
    <location>
        <begin position="97"/>
        <end position="126"/>
    </location>
</feature>
<comment type="caution">
    <text evidence="5">The sequence shown here is derived from an EMBL/GenBank/DDBJ whole genome shotgun (WGS) entry which is preliminary data.</text>
</comment>
<comment type="subcellular location">
    <subcellularLocation>
        <location evidence="3">Cytoplasm</location>
    </subcellularLocation>
</comment>
<evidence type="ECO:0000256" key="2">
    <source>
        <dbReference type="ARBA" id="ARBA00047778"/>
    </source>
</evidence>
<dbReference type="Pfam" id="PF00699">
    <property type="entry name" value="Urease_beta"/>
    <property type="match status" value="1"/>
</dbReference>
<dbReference type="RefSeq" id="WP_069088292.1">
    <property type="nucleotide sequence ID" value="NZ_JACSZX010000114.1"/>
</dbReference>
<sequence length="126" mass="12796">MIPGEILPAAGPVEINVGRPVTTLVVVNTADRPVQVGSHYHFAEANPALMFDRALAWGQRLAVAAGTSVRFEPGVSRTVELVPLGGARVVPGLRGECAGPLDEAPPAAPGTDAPTSGAPTTDGPAR</sequence>